<evidence type="ECO:0000256" key="5">
    <source>
        <dbReference type="ARBA" id="ARBA00005072"/>
    </source>
</evidence>
<dbReference type="EMBL" id="CP050063">
    <property type="protein sequence ID" value="QIP15495.1"/>
    <property type="molecule type" value="Genomic_DNA"/>
</dbReference>
<dbReference type="SUPFAM" id="SSF56752">
    <property type="entry name" value="D-aminoacid aminotransferase-like PLP-dependent enzymes"/>
    <property type="match status" value="1"/>
</dbReference>
<comment type="function">
    <text evidence="2">Acts on leucine, isoleucine and valine.</text>
</comment>
<feature type="modified residue" description="N6-(pyridoxal phosphate)lysine" evidence="16">
    <location>
        <position position="196"/>
    </location>
</feature>
<dbReference type="UniPathway" id="UPA00047">
    <property type="reaction ID" value="UER00058"/>
</dbReference>
<keyword evidence="11" id="KW-0663">Pyridoxal phosphate</keyword>
<evidence type="ECO:0000256" key="12">
    <source>
        <dbReference type="ARBA" id="ARBA00023304"/>
    </source>
</evidence>
<comment type="catalytic activity">
    <reaction evidence="15">
        <text>L-leucine + 2-oxoglutarate = 4-methyl-2-oxopentanoate + L-glutamate</text>
        <dbReference type="Rhea" id="RHEA:18321"/>
        <dbReference type="ChEBI" id="CHEBI:16810"/>
        <dbReference type="ChEBI" id="CHEBI:17865"/>
        <dbReference type="ChEBI" id="CHEBI:29985"/>
        <dbReference type="ChEBI" id="CHEBI:57427"/>
        <dbReference type="EC" id="2.6.1.42"/>
    </reaction>
</comment>
<dbReference type="InterPro" id="IPR005786">
    <property type="entry name" value="B_amino_transII"/>
</dbReference>
<dbReference type="InterPro" id="IPR043131">
    <property type="entry name" value="BCAT-like_N"/>
</dbReference>
<name>A0A6G9AT88_9BACT</name>
<gene>
    <name evidence="17" type="ORF">G8759_24110</name>
</gene>
<comment type="pathway">
    <text evidence="3">Amino-acid biosynthesis; L-isoleucine biosynthesis; L-isoleucine from 2-oxobutanoate: step 4/4.</text>
</comment>
<dbReference type="Gene3D" id="3.30.470.10">
    <property type="match status" value="1"/>
</dbReference>
<dbReference type="InterPro" id="IPR036038">
    <property type="entry name" value="Aminotransferase-like"/>
</dbReference>
<dbReference type="InterPro" id="IPR043132">
    <property type="entry name" value="BCAT-like_C"/>
</dbReference>
<comment type="catalytic activity">
    <reaction evidence="14">
        <text>L-isoleucine + 2-oxoglutarate = (S)-3-methyl-2-oxopentanoate + L-glutamate</text>
        <dbReference type="Rhea" id="RHEA:24801"/>
        <dbReference type="ChEBI" id="CHEBI:16810"/>
        <dbReference type="ChEBI" id="CHEBI:29985"/>
        <dbReference type="ChEBI" id="CHEBI:35146"/>
        <dbReference type="ChEBI" id="CHEBI:58045"/>
        <dbReference type="EC" id="2.6.1.42"/>
    </reaction>
</comment>
<dbReference type="PANTHER" id="PTHR11825:SF44">
    <property type="entry name" value="BRANCHED-CHAIN-AMINO-ACID AMINOTRANSFERASE"/>
    <property type="match status" value="1"/>
</dbReference>
<proteinExistence type="inferred from homology"/>
<evidence type="ECO:0000256" key="7">
    <source>
        <dbReference type="ARBA" id="ARBA00013053"/>
    </source>
</evidence>
<evidence type="ECO:0000256" key="6">
    <source>
        <dbReference type="ARBA" id="ARBA00009320"/>
    </source>
</evidence>
<dbReference type="UniPathway" id="UPA00049">
    <property type="reaction ID" value="UER00062"/>
</dbReference>
<dbReference type="GO" id="GO:0004084">
    <property type="term" value="F:branched-chain-amino-acid transaminase activity"/>
    <property type="evidence" value="ECO:0007669"/>
    <property type="project" value="UniProtKB-EC"/>
</dbReference>
<evidence type="ECO:0000256" key="1">
    <source>
        <dbReference type="ARBA" id="ARBA00001933"/>
    </source>
</evidence>
<keyword evidence="8 17" id="KW-0032">Aminotransferase</keyword>
<dbReference type="Gene3D" id="3.20.10.10">
    <property type="entry name" value="D-amino Acid Aminotransferase, subunit A, domain 2"/>
    <property type="match status" value="1"/>
</dbReference>
<keyword evidence="10 17" id="KW-0808">Transferase</keyword>
<dbReference type="GO" id="GO:0009099">
    <property type="term" value="P:L-valine biosynthetic process"/>
    <property type="evidence" value="ECO:0007669"/>
    <property type="project" value="UniProtKB-UniPathway"/>
</dbReference>
<dbReference type="InterPro" id="IPR033939">
    <property type="entry name" value="BCAT_family"/>
</dbReference>
<comment type="catalytic activity">
    <reaction evidence="13">
        <text>L-valine + 2-oxoglutarate = 3-methyl-2-oxobutanoate + L-glutamate</text>
        <dbReference type="Rhea" id="RHEA:24813"/>
        <dbReference type="ChEBI" id="CHEBI:11851"/>
        <dbReference type="ChEBI" id="CHEBI:16810"/>
        <dbReference type="ChEBI" id="CHEBI:29985"/>
        <dbReference type="ChEBI" id="CHEBI:57762"/>
        <dbReference type="EC" id="2.6.1.42"/>
    </reaction>
</comment>
<comment type="pathway">
    <text evidence="4">Amino-acid biosynthesis; L-valine biosynthesis; L-valine from pyruvate: step 4/4.</text>
</comment>
<keyword evidence="9" id="KW-0028">Amino-acid biosynthesis</keyword>
<dbReference type="Pfam" id="PF01063">
    <property type="entry name" value="Aminotran_4"/>
    <property type="match status" value="1"/>
</dbReference>
<comment type="pathway">
    <text evidence="5">Amino-acid biosynthesis; L-leucine biosynthesis; L-leucine from 3-methyl-2-oxobutanoate: step 4/4.</text>
</comment>
<dbReference type="NCBIfam" id="NF009897">
    <property type="entry name" value="PRK13357.1"/>
    <property type="match status" value="1"/>
</dbReference>
<keyword evidence="18" id="KW-1185">Reference proteome</keyword>
<evidence type="ECO:0000256" key="8">
    <source>
        <dbReference type="ARBA" id="ARBA00022576"/>
    </source>
</evidence>
<evidence type="ECO:0000256" key="13">
    <source>
        <dbReference type="ARBA" id="ARBA00048212"/>
    </source>
</evidence>
<evidence type="ECO:0000256" key="16">
    <source>
        <dbReference type="PIRSR" id="PIRSR006468-1"/>
    </source>
</evidence>
<protein>
    <recommendedName>
        <fullName evidence="7">branched-chain-amino-acid transaminase</fullName>
        <ecNumber evidence="7">2.6.1.42</ecNumber>
    </recommendedName>
</protein>
<evidence type="ECO:0000313" key="17">
    <source>
        <dbReference type="EMBL" id="QIP15495.1"/>
    </source>
</evidence>
<dbReference type="NCBIfam" id="TIGR01123">
    <property type="entry name" value="ilvE_II"/>
    <property type="match status" value="1"/>
</dbReference>
<evidence type="ECO:0000256" key="3">
    <source>
        <dbReference type="ARBA" id="ARBA00004824"/>
    </source>
</evidence>
<dbReference type="KEGG" id="spib:G8759_24110"/>
<comment type="cofactor">
    <cofactor evidence="1">
        <name>pyridoxal 5'-phosphate</name>
        <dbReference type="ChEBI" id="CHEBI:597326"/>
    </cofactor>
</comment>
<evidence type="ECO:0000256" key="10">
    <source>
        <dbReference type="ARBA" id="ARBA00022679"/>
    </source>
</evidence>
<sequence>MTTDVLQIELRKAERSRIQEVDFNHLPFGKHFSDHMFVADFIDGQWLNQMIVPFDNFTLSPALSSLHYGQSIFEGMKAFKNESGEVMMFRPYMNFERMNESAKRMCMATLPEEVFMGGLEALLRVDADWVPTTPDSSLYVRPYMFATDTYLGVAPSKTYRFCIFTCPVGAYYSNPPKLKVETEYIRSAPGGVGYAKCAGNYAGSMYPTLLAQQQGYDQLIWTDAREHKYIEESGTMNIMFMLDGKLVTPATSDSILKGVTRDSILQIARSWGIDVEERLVSIEEVISGIETGRLTEAFGAGTAVGSSPYSLIGYNGKDYMLPEFAPEESFAVRVRNYLADLRTGKVEDTFNWMHTV</sequence>
<dbReference type="UniPathway" id="UPA00048">
    <property type="reaction ID" value="UER00073"/>
</dbReference>
<evidence type="ECO:0000256" key="15">
    <source>
        <dbReference type="ARBA" id="ARBA00049229"/>
    </source>
</evidence>
<evidence type="ECO:0000256" key="14">
    <source>
        <dbReference type="ARBA" id="ARBA00048798"/>
    </source>
</evidence>
<evidence type="ECO:0000256" key="4">
    <source>
        <dbReference type="ARBA" id="ARBA00004931"/>
    </source>
</evidence>
<dbReference type="Proteomes" id="UP000501802">
    <property type="component" value="Chromosome"/>
</dbReference>
<accession>A0A6G9AT88</accession>
<dbReference type="InterPro" id="IPR001544">
    <property type="entry name" value="Aminotrans_IV"/>
</dbReference>
<reference evidence="17 18" key="1">
    <citation type="submission" date="2020-03" db="EMBL/GenBank/DDBJ databases">
        <authorList>
            <person name="Kim M.K."/>
        </authorList>
    </citation>
    <scope>NUCLEOTIDE SEQUENCE [LARGE SCALE GENOMIC DNA]</scope>
    <source>
        <strain evidence="17 18">BT328</strain>
    </source>
</reference>
<comment type="similarity">
    <text evidence="6">Belongs to the class-IV pyridoxal-phosphate-dependent aminotransferase family.</text>
</comment>
<evidence type="ECO:0000313" key="18">
    <source>
        <dbReference type="Proteomes" id="UP000501802"/>
    </source>
</evidence>
<dbReference type="GO" id="GO:0009098">
    <property type="term" value="P:L-leucine biosynthetic process"/>
    <property type="evidence" value="ECO:0007669"/>
    <property type="project" value="UniProtKB-UniPathway"/>
</dbReference>
<evidence type="ECO:0000256" key="9">
    <source>
        <dbReference type="ARBA" id="ARBA00022605"/>
    </source>
</evidence>
<dbReference type="CDD" id="cd01557">
    <property type="entry name" value="BCAT_beta_family"/>
    <property type="match status" value="1"/>
</dbReference>
<dbReference type="AlphaFoldDB" id="A0A6G9AT88"/>
<dbReference type="RefSeq" id="WP_167213777.1">
    <property type="nucleotide sequence ID" value="NZ_CP050063.1"/>
</dbReference>
<evidence type="ECO:0000256" key="2">
    <source>
        <dbReference type="ARBA" id="ARBA00003109"/>
    </source>
</evidence>
<dbReference type="PANTHER" id="PTHR11825">
    <property type="entry name" value="SUBGROUP IIII AMINOTRANSFERASE"/>
    <property type="match status" value="1"/>
</dbReference>
<dbReference type="EC" id="2.6.1.42" evidence="7"/>
<dbReference type="PIRSF" id="PIRSF006468">
    <property type="entry name" value="BCAT1"/>
    <property type="match status" value="1"/>
</dbReference>
<organism evidence="17 18">
    <name type="scientific">Spirosoma aureum</name>
    <dbReference type="NCBI Taxonomy" id="2692134"/>
    <lineage>
        <taxon>Bacteria</taxon>
        <taxon>Pseudomonadati</taxon>
        <taxon>Bacteroidota</taxon>
        <taxon>Cytophagia</taxon>
        <taxon>Cytophagales</taxon>
        <taxon>Cytophagaceae</taxon>
        <taxon>Spirosoma</taxon>
    </lineage>
</organism>
<evidence type="ECO:0000256" key="11">
    <source>
        <dbReference type="ARBA" id="ARBA00022898"/>
    </source>
</evidence>
<keyword evidence="12" id="KW-0100">Branched-chain amino acid biosynthesis</keyword>
<dbReference type="GO" id="GO:0009097">
    <property type="term" value="P:isoleucine biosynthetic process"/>
    <property type="evidence" value="ECO:0007669"/>
    <property type="project" value="UniProtKB-UniPathway"/>
</dbReference>